<keyword evidence="3" id="KW-1185">Reference proteome</keyword>
<reference evidence="2 3" key="1">
    <citation type="submission" date="2019-03" db="EMBL/GenBank/DDBJ databases">
        <title>Above-ground endophytic microbial communities from plants in different locations in the United States.</title>
        <authorList>
            <person name="Frank C."/>
        </authorList>
    </citation>
    <scope>NUCLEOTIDE SEQUENCE [LARGE SCALE GENOMIC DNA]</scope>
    <source>
        <strain evidence="2 3">LP_13_YM</strain>
    </source>
</reference>
<feature type="region of interest" description="Disordered" evidence="1">
    <location>
        <begin position="1"/>
        <end position="54"/>
    </location>
</feature>
<evidence type="ECO:0000256" key="1">
    <source>
        <dbReference type="SAM" id="MobiDB-lite"/>
    </source>
</evidence>
<protein>
    <submittedName>
        <fullName evidence="2">Uncharacterized protein</fullName>
    </submittedName>
</protein>
<proteinExistence type="predicted"/>
<comment type="caution">
    <text evidence="2">The sequence shown here is derived from an EMBL/GenBank/DDBJ whole genome shotgun (WGS) entry which is preliminary data.</text>
</comment>
<sequence>MIPSATHFGARNPNVASHSANDAKHTTGPSYREVAKQANANVKGSTPNARKTPLSRLTIQNIGMGQKDMSAASKQKVIDRVRQTLHGIVMNRQKVYAERHKEQVEMSCKSTGRHAKHGFNVRC</sequence>
<dbReference type="RefSeq" id="WP_132144169.1">
    <property type="nucleotide sequence ID" value="NZ_SMCS01000004.1"/>
</dbReference>
<gene>
    <name evidence="2" type="ORF">EC912_104153</name>
</gene>
<evidence type="ECO:0000313" key="2">
    <source>
        <dbReference type="EMBL" id="TCV93957.1"/>
    </source>
</evidence>
<accession>A0A4R3YMU6</accession>
<name>A0A4R3YMU6_9GAMM</name>
<dbReference type="Proteomes" id="UP000295645">
    <property type="component" value="Unassembled WGS sequence"/>
</dbReference>
<organism evidence="2 3">
    <name type="scientific">Luteibacter rhizovicinus</name>
    <dbReference type="NCBI Taxonomy" id="242606"/>
    <lineage>
        <taxon>Bacteria</taxon>
        <taxon>Pseudomonadati</taxon>
        <taxon>Pseudomonadota</taxon>
        <taxon>Gammaproteobacteria</taxon>
        <taxon>Lysobacterales</taxon>
        <taxon>Rhodanobacteraceae</taxon>
        <taxon>Luteibacter</taxon>
    </lineage>
</organism>
<dbReference type="EMBL" id="SMCS01000004">
    <property type="protein sequence ID" value="TCV93957.1"/>
    <property type="molecule type" value="Genomic_DNA"/>
</dbReference>
<feature type="compositionally biased region" description="Polar residues" evidence="1">
    <location>
        <begin position="38"/>
        <end position="54"/>
    </location>
</feature>
<evidence type="ECO:0000313" key="3">
    <source>
        <dbReference type="Proteomes" id="UP000295645"/>
    </source>
</evidence>
<dbReference type="AlphaFoldDB" id="A0A4R3YMU6"/>